<feature type="transmembrane region" description="Helical" evidence="1">
    <location>
        <begin position="475"/>
        <end position="501"/>
    </location>
</feature>
<keyword evidence="2" id="KW-0732">Signal</keyword>
<dbReference type="PANTHER" id="PTHR46825">
    <property type="entry name" value="D-ALANYL-D-ALANINE-CARBOXYPEPTIDASE/ENDOPEPTIDASE AMPH"/>
    <property type="match status" value="1"/>
</dbReference>
<keyword evidence="1" id="KW-0812">Transmembrane</keyword>
<feature type="transmembrane region" description="Helical" evidence="1">
    <location>
        <begin position="513"/>
        <end position="531"/>
    </location>
</feature>
<gene>
    <name evidence="4" type="ORF">ACFFK0_00850</name>
</gene>
<dbReference type="PANTHER" id="PTHR46825:SF9">
    <property type="entry name" value="BETA-LACTAMASE-RELATED DOMAIN-CONTAINING PROTEIN"/>
    <property type="match status" value="1"/>
</dbReference>
<comment type="caution">
    <text evidence="4">The sequence shown here is derived from an EMBL/GenBank/DDBJ whole genome shotgun (WGS) entry which is preliminary data.</text>
</comment>
<evidence type="ECO:0000256" key="2">
    <source>
        <dbReference type="SAM" id="SignalP"/>
    </source>
</evidence>
<feature type="chain" id="PRO_5046162273" evidence="2">
    <location>
        <begin position="22"/>
        <end position="599"/>
    </location>
</feature>
<dbReference type="GO" id="GO:0016787">
    <property type="term" value="F:hydrolase activity"/>
    <property type="evidence" value="ECO:0007669"/>
    <property type="project" value="UniProtKB-KW"/>
</dbReference>
<feature type="domain" description="Beta-lactamase-related" evidence="3">
    <location>
        <begin position="35"/>
        <end position="356"/>
    </location>
</feature>
<dbReference type="InterPro" id="IPR001466">
    <property type="entry name" value="Beta-lactam-related"/>
</dbReference>
<dbReference type="InterPro" id="IPR012338">
    <property type="entry name" value="Beta-lactam/transpept-like"/>
</dbReference>
<dbReference type="EMBL" id="JBHLWN010000008">
    <property type="protein sequence ID" value="MFC0211005.1"/>
    <property type="molecule type" value="Genomic_DNA"/>
</dbReference>
<dbReference type="InterPro" id="IPR050491">
    <property type="entry name" value="AmpC-like"/>
</dbReference>
<sequence>MLSFVLFMVPAPWLLVPAAVAAAVSHPQDLEAFTDELMQRSMNEHHVPGAVVSIVRDGRIALMKGYGYADLERQAAANPYRTVFRLGSISKSVTATAVMQLYEEGLIDLHQDIRSYWPDVRLPDIVGQPVTLHHLLTHTAGLCESVFAVGRDRERQLPLSAALTRYLPSQCRKPGVQIAYSNQGMSLAGYLVESKLSVPYEQAVQARIFQPLNMNRSGFRLQESDPELAKSYSYENGAYSPLPYSYIHHLPAGALQSTAEDIAHYMLAHLQHGRYGETRILQAETAALMHRTQFAAHTRMPGMAYGFYERYQNGLRLIEHDGSIDGFESYLYLIPSENTGIFIATNASGGAEVRERLIDGYLDRFYPVRQAAAYDAKPASVRELKQVDGYYLPNRSRLKGPLNLGQHLSAVRVQAVEDGVITMRGERYRQTEPGLFRHERSQEAIYVNAVQGTLALSSIPTMMYERERSALYHPYLHIAIVLGLALVYPLQAVCAVPAWLVGLIRRRRPSFDWLGTLVSVLFVVYFLFVVSLPELLINEIPGWIYPVLYAPFLLLVVLAVRVAGNFVRKRPVAKLQVGAAISTAIFVAYLYAWDFFRLI</sequence>
<keyword evidence="1" id="KW-0472">Membrane</keyword>
<reference evidence="4 5" key="1">
    <citation type="submission" date="2024-09" db="EMBL/GenBank/DDBJ databases">
        <authorList>
            <person name="Sun Q."/>
            <person name="Mori K."/>
        </authorList>
    </citation>
    <scope>NUCLEOTIDE SEQUENCE [LARGE SCALE GENOMIC DNA]</scope>
    <source>
        <strain evidence="4 5">CCM 7759</strain>
    </source>
</reference>
<dbReference type="Proteomes" id="UP001589776">
    <property type="component" value="Unassembled WGS sequence"/>
</dbReference>
<dbReference type="RefSeq" id="WP_377467674.1">
    <property type="nucleotide sequence ID" value="NZ_JBHLWN010000008.1"/>
</dbReference>
<dbReference type="Pfam" id="PF00144">
    <property type="entry name" value="Beta-lactamase"/>
    <property type="match status" value="1"/>
</dbReference>
<accession>A0ABV6DEC8</accession>
<evidence type="ECO:0000313" key="4">
    <source>
        <dbReference type="EMBL" id="MFC0211005.1"/>
    </source>
</evidence>
<evidence type="ECO:0000259" key="3">
    <source>
        <dbReference type="Pfam" id="PF00144"/>
    </source>
</evidence>
<dbReference type="EC" id="3.-.-.-" evidence="4"/>
<dbReference type="Gene3D" id="3.40.710.10">
    <property type="entry name" value="DD-peptidase/beta-lactamase superfamily"/>
    <property type="match status" value="1"/>
</dbReference>
<protein>
    <submittedName>
        <fullName evidence="4">Serine hydrolase domain-containing protein</fullName>
        <ecNumber evidence="4">3.-.-.-</ecNumber>
    </submittedName>
</protein>
<dbReference type="SUPFAM" id="SSF56601">
    <property type="entry name" value="beta-lactamase/transpeptidase-like"/>
    <property type="match status" value="1"/>
</dbReference>
<keyword evidence="4" id="KW-0378">Hydrolase</keyword>
<keyword evidence="5" id="KW-1185">Reference proteome</keyword>
<name>A0ABV6DEC8_9BACL</name>
<feature type="transmembrane region" description="Helical" evidence="1">
    <location>
        <begin position="543"/>
        <end position="563"/>
    </location>
</feature>
<keyword evidence="1" id="KW-1133">Transmembrane helix</keyword>
<proteinExistence type="predicted"/>
<feature type="transmembrane region" description="Helical" evidence="1">
    <location>
        <begin position="575"/>
        <end position="593"/>
    </location>
</feature>
<feature type="signal peptide" evidence="2">
    <location>
        <begin position="1"/>
        <end position="21"/>
    </location>
</feature>
<evidence type="ECO:0000313" key="5">
    <source>
        <dbReference type="Proteomes" id="UP001589776"/>
    </source>
</evidence>
<organism evidence="4 5">
    <name type="scientific">Paenibacillus chartarius</name>
    <dbReference type="NCBI Taxonomy" id="747481"/>
    <lineage>
        <taxon>Bacteria</taxon>
        <taxon>Bacillati</taxon>
        <taxon>Bacillota</taxon>
        <taxon>Bacilli</taxon>
        <taxon>Bacillales</taxon>
        <taxon>Paenibacillaceae</taxon>
        <taxon>Paenibacillus</taxon>
    </lineage>
</organism>
<evidence type="ECO:0000256" key="1">
    <source>
        <dbReference type="SAM" id="Phobius"/>
    </source>
</evidence>